<comment type="function">
    <text evidence="2">Decapping enzyme for NAD-capped RNAs: specifically hydrolyzes the nicotinamide adenine dinucleotide (NAD) cap from a subset of RNAs by removing the entire NAD moiety from the 5'-end of an NAD-capped RNA.</text>
</comment>
<dbReference type="PANTHER" id="PTHR12395:SF9">
    <property type="entry name" value="DECAPPING AND EXORIBONUCLEASE PROTEIN"/>
    <property type="match status" value="1"/>
</dbReference>
<feature type="region of interest" description="Disordered" evidence="3">
    <location>
        <begin position="196"/>
        <end position="217"/>
    </location>
</feature>
<keyword evidence="5" id="KW-1185">Reference proteome</keyword>
<dbReference type="GO" id="GO:0000166">
    <property type="term" value="F:nucleotide binding"/>
    <property type="evidence" value="ECO:0007669"/>
    <property type="project" value="UniProtKB-KW"/>
</dbReference>
<dbReference type="GO" id="GO:0046872">
    <property type="term" value="F:metal ion binding"/>
    <property type="evidence" value="ECO:0007669"/>
    <property type="project" value="UniProtKB-KW"/>
</dbReference>
<dbReference type="GO" id="GO:0005829">
    <property type="term" value="C:cytosol"/>
    <property type="evidence" value="ECO:0007669"/>
    <property type="project" value="TreeGrafter"/>
</dbReference>
<dbReference type="AlphaFoldDB" id="A0A914EPH9"/>
<keyword evidence="2" id="KW-0694">RNA-binding</keyword>
<dbReference type="GO" id="GO:0005634">
    <property type="term" value="C:nucleus"/>
    <property type="evidence" value="ECO:0007669"/>
    <property type="project" value="UniProtKB-SubCell"/>
</dbReference>
<evidence type="ECO:0000256" key="1">
    <source>
        <dbReference type="ARBA" id="ARBA00006562"/>
    </source>
</evidence>
<dbReference type="GO" id="GO:0110155">
    <property type="term" value="P:NAD-cap decapping"/>
    <property type="evidence" value="ECO:0007669"/>
    <property type="project" value="TreeGrafter"/>
</dbReference>
<feature type="domain" description="RAI1-like" evidence="4">
    <location>
        <begin position="74"/>
        <end position="302"/>
    </location>
</feature>
<keyword evidence="2" id="KW-0540">Nuclease</keyword>
<dbReference type="GO" id="GO:0034353">
    <property type="term" value="F:mRNA 5'-diphosphatase activity"/>
    <property type="evidence" value="ECO:0007669"/>
    <property type="project" value="TreeGrafter"/>
</dbReference>
<dbReference type="GO" id="GO:0003723">
    <property type="term" value="F:RNA binding"/>
    <property type="evidence" value="ECO:0007669"/>
    <property type="project" value="UniProtKB-KW"/>
</dbReference>
<sequence length="424" mass="50042">MKLKDVYAKVALPDDEFNAWMDGLVEFKEFYMDCNSNIVIKGEHCIFRRLNRKAMESINQNPKWHLKWTSDEEEKRDLSRYFDKDCPETPLFIKDLPLNLLRKLPKEEVKKLLEDVQIFTYRGLFKRILQTPYLKHGFNFQAHYNNVYNIVYLHKHEESYQEKTDYKNDAKNRYMGNRFESLMTIDSDCNKNQMLETENNSSQNKKYVPPNRRTQPKEEKTYIVGKKNFKKEEKNIGCLYTCEIDCIDPETKCKLELKSTQKKIYEANEADISALTEKRNRSLGFWTICFLTNIKKVILGLKIPSMNPDKQRSDSVNSRLYIPPHRRRAESLISTKSEMLPAQTNQKHEPVVILDEVLEVPVEKFLGNFLPNWNKDHGVDFLYEILAQILELIKENPEVKLNVEYQAGAAEVIITKIEDHDHNK</sequence>
<dbReference type="InterPro" id="IPR013961">
    <property type="entry name" value="RAI1"/>
</dbReference>
<dbReference type="Pfam" id="PF08652">
    <property type="entry name" value="RAI1"/>
    <property type="match status" value="1"/>
</dbReference>
<name>A0A914EPH9_9BILA</name>
<comment type="cofactor">
    <cofactor evidence="2">
        <name>a divalent metal cation</name>
        <dbReference type="ChEBI" id="CHEBI:60240"/>
    </cofactor>
</comment>
<dbReference type="PANTHER" id="PTHR12395">
    <property type="entry name" value="DOM-3 RELATED"/>
    <property type="match status" value="1"/>
</dbReference>
<protein>
    <recommendedName>
        <fullName evidence="2">Decapping nuclease</fullName>
        <ecNumber evidence="2">3.6.1.-</ecNumber>
    </recommendedName>
</protein>
<dbReference type="GO" id="GO:0000956">
    <property type="term" value="P:nuclear-transcribed mRNA catabolic process"/>
    <property type="evidence" value="ECO:0007669"/>
    <property type="project" value="TreeGrafter"/>
</dbReference>
<comment type="similarity">
    <text evidence="1 2">Belongs to the DXO/Dom3Z family.</text>
</comment>
<feature type="compositionally biased region" description="Polar residues" evidence="3">
    <location>
        <begin position="196"/>
        <end position="205"/>
    </location>
</feature>
<comment type="subcellular location">
    <subcellularLocation>
        <location evidence="2">Nucleus</location>
    </subcellularLocation>
</comment>
<dbReference type="GO" id="GO:0004518">
    <property type="term" value="F:nuclease activity"/>
    <property type="evidence" value="ECO:0007669"/>
    <property type="project" value="UniProtKB-KW"/>
</dbReference>
<evidence type="ECO:0000256" key="3">
    <source>
        <dbReference type="SAM" id="MobiDB-lite"/>
    </source>
</evidence>
<dbReference type="WBParaSite" id="ACRNAN_scaffold9744.g21465.t1">
    <property type="protein sequence ID" value="ACRNAN_scaffold9744.g21465.t1"/>
    <property type="gene ID" value="ACRNAN_scaffold9744.g21465"/>
</dbReference>
<keyword evidence="2" id="KW-0547">Nucleotide-binding</keyword>
<accession>A0A914EPH9</accession>
<dbReference type="EC" id="3.6.1.-" evidence="2"/>
<reference evidence="6" key="1">
    <citation type="submission" date="2022-11" db="UniProtKB">
        <authorList>
            <consortium name="WormBaseParasite"/>
        </authorList>
    </citation>
    <scope>IDENTIFICATION</scope>
</reference>
<keyword evidence="2" id="KW-0479">Metal-binding</keyword>
<evidence type="ECO:0000313" key="6">
    <source>
        <dbReference type="WBParaSite" id="ACRNAN_scaffold9744.g21465.t1"/>
    </source>
</evidence>
<keyword evidence="2" id="KW-0378">Hydrolase</keyword>
<dbReference type="Proteomes" id="UP000887540">
    <property type="component" value="Unplaced"/>
</dbReference>
<dbReference type="InterPro" id="IPR039039">
    <property type="entry name" value="RAI1-like_fam"/>
</dbReference>
<evidence type="ECO:0000259" key="4">
    <source>
        <dbReference type="Pfam" id="PF08652"/>
    </source>
</evidence>
<proteinExistence type="inferred from homology"/>
<evidence type="ECO:0000313" key="5">
    <source>
        <dbReference type="Proteomes" id="UP000887540"/>
    </source>
</evidence>
<organism evidence="5 6">
    <name type="scientific">Acrobeloides nanus</name>
    <dbReference type="NCBI Taxonomy" id="290746"/>
    <lineage>
        <taxon>Eukaryota</taxon>
        <taxon>Metazoa</taxon>
        <taxon>Ecdysozoa</taxon>
        <taxon>Nematoda</taxon>
        <taxon>Chromadorea</taxon>
        <taxon>Rhabditida</taxon>
        <taxon>Tylenchina</taxon>
        <taxon>Cephalobomorpha</taxon>
        <taxon>Cephaloboidea</taxon>
        <taxon>Cephalobidae</taxon>
        <taxon>Acrobeloides</taxon>
    </lineage>
</organism>
<evidence type="ECO:0000256" key="2">
    <source>
        <dbReference type="RuleBase" id="RU367113"/>
    </source>
</evidence>
<keyword evidence="2" id="KW-0539">Nucleus</keyword>